<sequence>MNELLGGNDMEIRMGTEHTPGPWHQLADGFIYAKDGGRVADPKPWSPAHKARTDETVKANARLIAAAPDLLDALIDLLHQSKLSKDEGGWDFEQAEEAIAKATGLTPNKRYPPNPLDTTD</sequence>
<dbReference type="AlphaFoldDB" id="A0A0K8QR49"/>
<dbReference type="RefSeq" id="WP_148667902.1">
    <property type="nucleotide sequence ID" value="NZ_DF970270.1"/>
</dbReference>
<dbReference type="Proteomes" id="UP000253740">
    <property type="component" value="Unassembled WGS sequence"/>
</dbReference>
<proteinExistence type="predicted"/>
<organism evidence="2">
    <name type="scientific">Mizugakiibacter sediminis</name>
    <dbReference type="NCBI Taxonomy" id="1475481"/>
    <lineage>
        <taxon>Bacteria</taxon>
        <taxon>Pseudomonadati</taxon>
        <taxon>Pseudomonadota</taxon>
        <taxon>Gammaproteobacteria</taxon>
        <taxon>Lysobacterales</taxon>
        <taxon>Rhodanobacteraceae</taxon>
        <taxon>Mizugakiibacter</taxon>
    </lineage>
</organism>
<reference evidence="2" key="1">
    <citation type="submission" date="2015-08" db="EMBL/GenBank/DDBJ databases">
        <title>Complete DNA Sequence of Pseudomonas syringae pv. actinidiae, the Causal Agent of Kiwifruit Canker Disease.</title>
        <authorList>
            <person name="Rikkerink E.H.A."/>
            <person name="Fineran P.C."/>
        </authorList>
    </citation>
    <scope>NUCLEOTIDE SEQUENCE</scope>
    <source>
        <strain evidence="2">SkMP5</strain>
    </source>
</reference>
<evidence type="ECO:0000313" key="3">
    <source>
        <dbReference type="Proteomes" id="UP000253740"/>
    </source>
</evidence>
<feature type="compositionally biased region" description="Pro residues" evidence="1">
    <location>
        <begin position="110"/>
        <end position="120"/>
    </location>
</feature>
<evidence type="ECO:0000313" key="2">
    <source>
        <dbReference type="EMBL" id="GAP67365.1"/>
    </source>
</evidence>
<accession>A0A0K8QR49</accession>
<gene>
    <name evidence="2" type="ORF">MBSD_n2686</name>
</gene>
<protein>
    <submittedName>
        <fullName evidence="2">Uncharacterized protein</fullName>
    </submittedName>
</protein>
<feature type="region of interest" description="Disordered" evidence="1">
    <location>
        <begin position="99"/>
        <end position="120"/>
    </location>
</feature>
<evidence type="ECO:0000256" key="1">
    <source>
        <dbReference type="SAM" id="MobiDB-lite"/>
    </source>
</evidence>
<name>A0A0K8QR49_9GAMM</name>
<keyword evidence="3" id="KW-1185">Reference proteome</keyword>
<dbReference type="EMBL" id="DF970270">
    <property type="protein sequence ID" value="GAP67365.1"/>
    <property type="molecule type" value="Genomic_DNA"/>
</dbReference>